<dbReference type="SMART" id="SM00573">
    <property type="entry name" value="HSA"/>
    <property type="match status" value="1"/>
</dbReference>
<dbReference type="EMBL" id="QEAO01000053">
    <property type="protein sequence ID" value="TPX30930.1"/>
    <property type="molecule type" value="Genomic_DNA"/>
</dbReference>
<dbReference type="GO" id="GO:0003682">
    <property type="term" value="F:chromatin binding"/>
    <property type="evidence" value="ECO:0007669"/>
    <property type="project" value="TreeGrafter"/>
</dbReference>
<dbReference type="PROSITE" id="PS50090">
    <property type="entry name" value="MYB_LIKE"/>
    <property type="match status" value="1"/>
</dbReference>
<feature type="compositionally biased region" description="Low complexity" evidence="9">
    <location>
        <begin position="1200"/>
        <end position="1211"/>
    </location>
</feature>
<feature type="compositionally biased region" description="Polar residues" evidence="9">
    <location>
        <begin position="1118"/>
        <end position="1128"/>
    </location>
</feature>
<dbReference type="CDD" id="cd00167">
    <property type="entry name" value="SANT"/>
    <property type="match status" value="1"/>
</dbReference>
<evidence type="ECO:0000259" key="10">
    <source>
        <dbReference type="PROSITE" id="PS50090"/>
    </source>
</evidence>
<feature type="region of interest" description="Disordered" evidence="9">
    <location>
        <begin position="1105"/>
        <end position="1217"/>
    </location>
</feature>
<feature type="region of interest" description="Disordered" evidence="9">
    <location>
        <begin position="765"/>
        <end position="818"/>
    </location>
</feature>
<organism evidence="13 14">
    <name type="scientific">Synchytrium microbalum</name>
    <dbReference type="NCBI Taxonomy" id="1806994"/>
    <lineage>
        <taxon>Eukaryota</taxon>
        <taxon>Fungi</taxon>
        <taxon>Fungi incertae sedis</taxon>
        <taxon>Chytridiomycota</taxon>
        <taxon>Chytridiomycota incertae sedis</taxon>
        <taxon>Chytridiomycetes</taxon>
        <taxon>Synchytriales</taxon>
        <taxon>Synchytriaceae</taxon>
        <taxon>Synchytrium</taxon>
    </lineage>
</organism>
<feature type="compositionally biased region" description="Pro residues" evidence="9">
    <location>
        <begin position="83"/>
        <end position="92"/>
    </location>
</feature>
<keyword evidence="3" id="KW-0227">DNA damage</keyword>
<keyword evidence="6" id="KW-0539">Nucleus</keyword>
<protein>
    <recommendedName>
        <fullName evidence="8">Vacuolar import and degradation protein 21</fullName>
    </recommendedName>
</protein>
<dbReference type="Pfam" id="PF07529">
    <property type="entry name" value="HSA"/>
    <property type="match status" value="1"/>
</dbReference>
<evidence type="ECO:0000259" key="11">
    <source>
        <dbReference type="PROSITE" id="PS51204"/>
    </source>
</evidence>
<evidence type="ECO:0000256" key="4">
    <source>
        <dbReference type="ARBA" id="ARBA00022853"/>
    </source>
</evidence>
<feature type="region of interest" description="Disordered" evidence="9">
    <location>
        <begin position="111"/>
        <end position="215"/>
    </location>
</feature>
<comment type="subcellular location">
    <subcellularLocation>
        <location evidence="1">Nucleus</location>
    </subcellularLocation>
</comment>
<feature type="compositionally biased region" description="Basic and acidic residues" evidence="9">
    <location>
        <begin position="153"/>
        <end position="169"/>
    </location>
</feature>
<dbReference type="InterPro" id="IPR001005">
    <property type="entry name" value="SANT/Myb"/>
</dbReference>
<dbReference type="PROSITE" id="PS51204">
    <property type="entry name" value="HSA"/>
    <property type="match status" value="1"/>
</dbReference>
<feature type="domain" description="HTH myb-type" evidence="12">
    <location>
        <begin position="691"/>
        <end position="754"/>
    </location>
</feature>
<gene>
    <name evidence="13" type="ORF">SmJEL517_g05598</name>
</gene>
<dbReference type="Proteomes" id="UP000319731">
    <property type="component" value="Unassembled WGS sequence"/>
</dbReference>
<dbReference type="SUPFAM" id="SSF46689">
    <property type="entry name" value="Homeodomain-like"/>
    <property type="match status" value="1"/>
</dbReference>
<accession>A0A507BKA2</accession>
<dbReference type="InterPro" id="IPR014012">
    <property type="entry name" value="HSA_dom"/>
</dbReference>
<dbReference type="GO" id="GO:0006325">
    <property type="term" value="P:chromatin organization"/>
    <property type="evidence" value="ECO:0007669"/>
    <property type="project" value="UniProtKB-KW"/>
</dbReference>
<dbReference type="STRING" id="1806994.A0A507BKA2"/>
<keyword evidence="5" id="KW-0234">DNA repair</keyword>
<sequence>MVERPEDTNLDTLLSANLYDQDPQYANYRRQHGIQLASNDLPNEVTKVAQGTMLIPPQSPPRPPIAPPPSTSSKAAVDAMQSQPPPTAPQPAPATAQLPALVVPPYTGNKLVDDLMKDSPAPATPNGDMMDVDGSDSRGRGTSGTPGPSYASAEDRLKRRSMSLKDRTVLKSMTKANDAGDTPANGVSTKPKLQKSRSPNSKQRPSSPTKSSVPEEIRGYQLAGWRSLVYKKPVSSFLQTAPKVLSTKDWQVAREEQKHFKLLSRIEVLEKEGTWAFKQRVPHQPPPRHKSHHDLLLDEMKWLGQDFREERKWKIAMCFKLARWVLEWHAAEDKSTVCVDRRQHERSAAEMMDLDFLAPQDSLPRRSLSLPKDTDNAMETSEDDAMATVKTESDSTKAPEIDVPEASTEEERAWKGRDTEPRVGVDPSSIMPPALSILTSRSRKTESPALVVDPESLVYIVTSSFHLSSPPEVPSMPVFPKPPPVVIKQEVPPPAAESTTLDQPSVAPTSITPSSQPSVVTQPPPVVASTAPVLPIVPLPPTINITQATPPLALSQSPALQPLAPSATPPQQPQAPVIAPLPIPKIMLPAPDTPYQPFDTADLYYDPMPYHRIIPVSNLMSTKFIVKDNHRYDKYGRLQPEDVLDIDEEVATALPSNERYNAALFTSPLFIGRRIKDDKGFEPQPSAHQNDPSRVVVPWTTEEEDMLLTLVAQYPSNWDLVADTLASCRLGPPQAIRTAHDCFIRWGRAIKEQKANAAVAANEAAAASDASTPIMSPSTPFPMANGGASTHVNKKQKLESQHSKSLRRDEQKRIKRHSAVFDLIRQYAEQREANKPPPARPPKQINMTAHDTHQQSQLQAGVNLDSSPLTPVQLGMLKERRDKEIRSSHEQMRMMGRPPGMGAPMGYGPAYPNYRIARPAVPLGNGQIPLRPPGQPMQQGMPQQGGTVTATPLPTNVTPVLQQSGILGLVGGMPRPQLSQADLGRLLMAQQQRQQAVQQAQQQQQLRPPFQQQLTPQQMQQIIEQQQAFAALPAAQRQLLINRQQAAAAAGGVGVGNGVVRPQGQAPPNPEYLQALGRGAVGTVGPGGLPSLQFTPELLQQLNLQRAQVQQHQQQQQVGTPSSTNAPQTPGPMSPNGNVAASPRMGTAGASTPAAASSPVIEMMEDVIPGGATNDNSVENSNQIVDESETSPPHRETRATRAAAAGTTPGRSSRKRK</sequence>
<name>A0A507BKA2_9FUNG</name>
<dbReference type="GO" id="GO:0006281">
    <property type="term" value="P:DNA repair"/>
    <property type="evidence" value="ECO:0007669"/>
    <property type="project" value="UniProtKB-KW"/>
</dbReference>
<dbReference type="Pfam" id="PF13921">
    <property type="entry name" value="Myb_DNA-bind_6"/>
    <property type="match status" value="1"/>
</dbReference>
<feature type="compositionally biased region" description="Basic and acidic residues" evidence="9">
    <location>
        <begin position="796"/>
        <end position="812"/>
    </location>
</feature>
<evidence type="ECO:0000256" key="8">
    <source>
        <dbReference type="ARBA" id="ARBA00029670"/>
    </source>
</evidence>
<feature type="compositionally biased region" description="Basic and acidic residues" evidence="9">
    <location>
        <begin position="409"/>
        <end position="423"/>
    </location>
</feature>
<comment type="similarity">
    <text evidence="2">Belongs to the EAF1 family.</text>
</comment>
<feature type="region of interest" description="Disordered" evidence="9">
    <location>
        <begin position="489"/>
        <end position="524"/>
    </location>
</feature>
<dbReference type="PANTHER" id="PTHR46459:SF1">
    <property type="entry name" value="E1A-BINDING PROTEIN P400"/>
    <property type="match status" value="1"/>
</dbReference>
<evidence type="ECO:0000256" key="7">
    <source>
        <dbReference type="ARBA" id="ARBA00025178"/>
    </source>
</evidence>
<evidence type="ECO:0000256" key="1">
    <source>
        <dbReference type="ARBA" id="ARBA00004123"/>
    </source>
</evidence>
<evidence type="ECO:0000256" key="9">
    <source>
        <dbReference type="SAM" id="MobiDB-lite"/>
    </source>
</evidence>
<feature type="compositionally biased region" description="Polar residues" evidence="9">
    <location>
        <begin position="1173"/>
        <end position="1185"/>
    </location>
</feature>
<dbReference type="InterPro" id="IPR009057">
    <property type="entry name" value="Homeodomain-like_sf"/>
</dbReference>
<dbReference type="SMART" id="SM00717">
    <property type="entry name" value="SANT"/>
    <property type="match status" value="1"/>
</dbReference>
<keyword evidence="14" id="KW-1185">Reference proteome</keyword>
<dbReference type="GO" id="GO:0035267">
    <property type="term" value="C:NuA4 histone acetyltransferase complex"/>
    <property type="evidence" value="ECO:0007669"/>
    <property type="project" value="TreeGrafter"/>
</dbReference>
<dbReference type="RefSeq" id="XP_031022480.1">
    <property type="nucleotide sequence ID" value="XM_031171524.1"/>
</dbReference>
<feature type="compositionally biased region" description="Polar residues" evidence="9">
    <location>
        <begin position="196"/>
        <end position="212"/>
    </location>
</feature>
<comment type="caution">
    <text evidence="13">The sequence shown here is derived from an EMBL/GenBank/DDBJ whole genome shotgun (WGS) entry which is preliminary data.</text>
</comment>
<feature type="compositionally biased region" description="Low complexity" evidence="9">
    <location>
        <begin position="1146"/>
        <end position="1159"/>
    </location>
</feature>
<dbReference type="GeneID" id="42006821"/>
<dbReference type="AlphaFoldDB" id="A0A507BKA2"/>
<feature type="region of interest" description="Disordered" evidence="9">
    <location>
        <begin position="363"/>
        <end position="428"/>
    </location>
</feature>
<feature type="domain" description="Myb-like" evidence="10">
    <location>
        <begin position="691"/>
        <end position="750"/>
    </location>
</feature>
<dbReference type="Gene3D" id="1.10.10.60">
    <property type="entry name" value="Homeodomain-like"/>
    <property type="match status" value="1"/>
</dbReference>
<feature type="region of interest" description="Disordered" evidence="9">
    <location>
        <begin position="53"/>
        <end position="94"/>
    </location>
</feature>
<feature type="compositionally biased region" description="Low complexity" evidence="9">
    <location>
        <begin position="1105"/>
        <end position="1117"/>
    </location>
</feature>
<feature type="compositionally biased region" description="Low complexity" evidence="9">
    <location>
        <begin position="513"/>
        <end position="524"/>
    </location>
</feature>
<feature type="compositionally biased region" description="Pro residues" evidence="9">
    <location>
        <begin position="57"/>
        <end position="70"/>
    </location>
</feature>
<feature type="domain" description="HSA" evidence="11">
    <location>
        <begin position="280"/>
        <end position="352"/>
    </location>
</feature>
<keyword evidence="4" id="KW-0156">Chromatin regulator</keyword>
<reference evidence="13 14" key="1">
    <citation type="journal article" date="2019" name="Sci. Rep.">
        <title>Comparative genomics of chytrid fungi reveal insights into the obligate biotrophic and pathogenic lifestyle of Synchytrium endobioticum.</title>
        <authorList>
            <person name="van de Vossenberg B.T.L.H."/>
            <person name="Warris S."/>
            <person name="Nguyen H.D.T."/>
            <person name="van Gent-Pelzer M.P.E."/>
            <person name="Joly D.L."/>
            <person name="van de Geest H.C."/>
            <person name="Bonants P.J.M."/>
            <person name="Smith D.S."/>
            <person name="Levesque C.A."/>
            <person name="van der Lee T.A.J."/>
        </authorList>
    </citation>
    <scope>NUCLEOTIDE SEQUENCE [LARGE SCALE GENOMIC DNA]</scope>
    <source>
        <strain evidence="13 14">JEL517</strain>
    </source>
</reference>
<dbReference type="PANTHER" id="PTHR46459">
    <property type="entry name" value="E1A-BINDING PROTEIN P400-RELATED"/>
    <property type="match status" value="1"/>
</dbReference>
<evidence type="ECO:0000313" key="13">
    <source>
        <dbReference type="EMBL" id="TPX30930.1"/>
    </source>
</evidence>
<feature type="compositionally biased region" description="Basic and acidic residues" evidence="9">
    <location>
        <begin position="391"/>
        <end position="400"/>
    </location>
</feature>
<evidence type="ECO:0000256" key="5">
    <source>
        <dbReference type="ARBA" id="ARBA00023204"/>
    </source>
</evidence>
<dbReference type="InterPro" id="IPR017930">
    <property type="entry name" value="Myb_dom"/>
</dbReference>
<proteinExistence type="inferred from homology"/>
<dbReference type="PROSITE" id="PS51294">
    <property type="entry name" value="HTH_MYB"/>
    <property type="match status" value="1"/>
</dbReference>
<feature type="compositionally biased region" description="Polar residues" evidence="9">
    <location>
        <begin position="497"/>
        <end position="512"/>
    </location>
</feature>
<dbReference type="OrthoDB" id="5364245at2759"/>
<comment type="function">
    <text evidence="7">Component of the NuA4 histone acetyltransferase complex which is involved in transcriptional activation of selected genes principally by acetylation of nucleosomal histone H4 and H2A. The NuA4 complex is also involved in DNA repair.</text>
</comment>
<evidence type="ECO:0000256" key="2">
    <source>
        <dbReference type="ARBA" id="ARBA00008913"/>
    </source>
</evidence>
<evidence type="ECO:0000256" key="6">
    <source>
        <dbReference type="ARBA" id="ARBA00023242"/>
    </source>
</evidence>
<evidence type="ECO:0000313" key="14">
    <source>
        <dbReference type="Proteomes" id="UP000319731"/>
    </source>
</evidence>
<dbReference type="GO" id="GO:0005634">
    <property type="term" value="C:nucleus"/>
    <property type="evidence" value="ECO:0007669"/>
    <property type="project" value="UniProtKB-SubCell"/>
</dbReference>
<evidence type="ECO:0000256" key="3">
    <source>
        <dbReference type="ARBA" id="ARBA00022763"/>
    </source>
</evidence>
<evidence type="ECO:0000259" key="12">
    <source>
        <dbReference type="PROSITE" id="PS51294"/>
    </source>
</evidence>